<organism evidence="3 4">
    <name type="scientific">Homo sapiens</name>
    <name type="common">Human</name>
    <dbReference type="NCBI Taxonomy" id="9606"/>
    <lineage>
        <taxon>Eukaryota</taxon>
        <taxon>Metazoa</taxon>
        <taxon>Chordata</taxon>
        <taxon>Craniata</taxon>
        <taxon>Vertebrata</taxon>
        <taxon>Euteleostomi</taxon>
        <taxon>Mammalia</taxon>
        <taxon>Eutheria</taxon>
        <taxon>Euarchontoglires</taxon>
        <taxon>Primates</taxon>
        <taxon>Haplorrhini</taxon>
        <taxon>Catarrhini</taxon>
        <taxon>Hominidae</taxon>
        <taxon>Homo</taxon>
    </lineage>
</organism>
<evidence type="ECO:0000313" key="4">
    <source>
        <dbReference type="Proteomes" id="UP000005640"/>
    </source>
</evidence>
<reference evidence="3 4" key="2">
    <citation type="journal article" date="2003" name="Nature">
        <title>The DNA sequence and analysis of human chromosome 14.</title>
        <authorList>
            <person name="Heilig R."/>
            <person name="Eckenberg R."/>
            <person name="Petit J.L."/>
            <person name="Fonknechten N."/>
            <person name="Da Silva C."/>
            <person name="Cattolico L."/>
            <person name="Levy M."/>
            <person name="Barbe V."/>
            <person name="de Berardinis V."/>
            <person name="Ureta-Vidal A."/>
            <person name="Pelletier E."/>
            <person name="Vico V."/>
            <person name="Anthouard V."/>
            <person name="Rowen L."/>
            <person name="Madan A."/>
            <person name="Qin S."/>
            <person name="Sun H."/>
            <person name="Du H."/>
            <person name="Pepin K."/>
            <person name="Artiguenave F."/>
            <person name="Robert C."/>
            <person name="Cruaud C."/>
            <person name="Bruls T."/>
            <person name="Jaillon O."/>
            <person name="Friedlander L."/>
            <person name="Samson G."/>
            <person name="Brottier P."/>
            <person name="Cure S."/>
            <person name="Segurens B."/>
            <person name="Aniere F."/>
            <person name="Samain S."/>
            <person name="Crespeau H."/>
            <person name="Abbasi N."/>
            <person name="Aiach N."/>
            <person name="Boscus D."/>
            <person name="Dickhoff R."/>
            <person name="Dors M."/>
            <person name="Dubois I."/>
            <person name="Friedman C."/>
            <person name="Gouyvenoux M."/>
            <person name="James R."/>
            <person name="Madan A."/>
            <person name="Mairey-Estrada B."/>
            <person name="Mangenot S."/>
            <person name="Martins N."/>
            <person name="Menard M."/>
            <person name="Oztas S."/>
            <person name="Ratcliffe A."/>
            <person name="Shaffer T."/>
            <person name="Trask B."/>
            <person name="Vacherie B."/>
            <person name="Bellemere C."/>
            <person name="Belser C."/>
            <person name="Besnard-Gonnet M."/>
            <person name="Bartol-Mavel D."/>
            <person name="Boutard M."/>
            <person name="Briez-Silla S."/>
            <person name="Combette S."/>
            <person name="Dufosse-Laurent V."/>
            <person name="Ferron C."/>
            <person name="Lechaplais C."/>
            <person name="Louesse C."/>
            <person name="Muselet D."/>
            <person name="Magdelenat G."/>
            <person name="Pateau E."/>
            <person name="Petit E."/>
            <person name="Sirvain-Trukniewicz P."/>
            <person name="Trybou A."/>
            <person name="Vega-Czarny N."/>
            <person name="Bataille E."/>
            <person name="Bluet E."/>
            <person name="Bordelais I."/>
            <person name="Dubois M."/>
            <person name="Dumont C."/>
            <person name="Guerin T."/>
            <person name="Haffray S."/>
            <person name="Hammadi R."/>
            <person name="Muanga J."/>
            <person name="Pellouin V."/>
            <person name="Robert D."/>
            <person name="Wunderle E."/>
            <person name="Gauguet G."/>
            <person name="Roy A."/>
            <person name="Sainte-Marthe L."/>
            <person name="Verdier J."/>
            <person name="Verdier-Discala C."/>
            <person name="Hillier L."/>
            <person name="Fulton L."/>
            <person name="McPherson J."/>
            <person name="Matsuda F."/>
            <person name="Wilson R."/>
            <person name="Scarpelli C."/>
            <person name="Gyapay G."/>
            <person name="Wincker P."/>
            <person name="Saurin W."/>
            <person name="Quetier F."/>
            <person name="Waterston R."/>
            <person name="Hood L."/>
            <person name="Weissenbach J."/>
        </authorList>
    </citation>
    <scope>NUCLEOTIDE SEQUENCE [LARGE SCALE GENOMIC DNA]</scope>
</reference>
<protein>
    <submittedName>
        <fullName evidence="3">Coiled-coil domain containing 197</fullName>
    </submittedName>
</protein>
<dbReference type="OrthoDB" id="2134857at2759"/>
<dbReference type="Ensembl" id="ENST00000444118.5">
    <property type="protein sequence ID" value="ENSP00000489802.1"/>
    <property type="gene ID" value="ENSG00000175699.16"/>
</dbReference>
<reference evidence="3" key="5">
    <citation type="submission" date="2025-09" db="UniProtKB">
        <authorList>
            <consortium name="Ensembl"/>
        </authorList>
    </citation>
    <scope>IDENTIFICATION</scope>
</reference>
<keyword evidence="2" id="KW-0812">Transmembrane</keyword>
<evidence type="ECO:0000256" key="2">
    <source>
        <dbReference type="SAM" id="Phobius"/>
    </source>
</evidence>
<keyword evidence="4" id="KW-1185">Reference proteome</keyword>
<accession>A0A1B0GTQ9</accession>
<dbReference type="Bgee" id="ENSG00000175699">
    <property type="expression patterns" value="Expressed in male germ line stem cell (sensu Vertebrata) in testis and 50 other cell types or tissues"/>
</dbReference>
<gene>
    <name evidence="3" type="primary">CCDC197</name>
</gene>
<evidence type="ECO:0000313" key="3">
    <source>
        <dbReference type="Ensembl" id="ENSP00000489802.1"/>
    </source>
</evidence>
<dbReference type="GeneTree" id="ENSGT00510000049662"/>
<dbReference type="MassIVE" id="A0A1B0GTQ9"/>
<dbReference type="AlphaFoldDB" id="A0A1B0GTQ9"/>
<dbReference type="Ensembl" id="ENST00000444118.5">
    <property type="protein sequence ID" value="ENSP00000489802.1"/>
    <property type="gene ID" value="ENSG00000175699.15"/>
</dbReference>
<dbReference type="EMBL" id="AL079302">
    <property type="status" value="NOT_ANNOTATED_CDS"/>
    <property type="molecule type" value="Genomic_DNA"/>
</dbReference>
<evidence type="ECO:0000256" key="1">
    <source>
        <dbReference type="SAM" id="MobiDB-lite"/>
    </source>
</evidence>
<dbReference type="Proteomes" id="UP000005640">
    <property type="component" value="Chromosome 14"/>
</dbReference>
<feature type="transmembrane region" description="Helical" evidence="2">
    <location>
        <begin position="34"/>
        <end position="58"/>
    </location>
</feature>
<dbReference type="OpenTargets" id="ENSG00000175699"/>
<reference evidence="3 4" key="1">
    <citation type="journal article" date="2001" name="Nature">
        <title>Initial sequencing and analysis of the human genome.</title>
        <authorList>
            <consortium name="International Human Genome Sequencing Consortium"/>
            <person name="Lander E.S."/>
            <person name="Linton L.M."/>
            <person name="Birren B."/>
            <person name="Nusbaum C."/>
            <person name="Zody M.C."/>
            <person name="Baldwin J."/>
            <person name="Devon K."/>
            <person name="Dewar K."/>
            <person name="Doyle M."/>
            <person name="FitzHugh W."/>
            <person name="Funke R."/>
            <person name="Gage D."/>
            <person name="Harris K."/>
            <person name="Heaford A."/>
            <person name="Howland J."/>
            <person name="Kann L."/>
            <person name="Lehoczky J."/>
            <person name="LeVine R."/>
            <person name="McEwan P."/>
            <person name="McKernan K."/>
            <person name="Meldrim J."/>
            <person name="Mesirov J.P."/>
            <person name="Miranda C."/>
            <person name="Morris W."/>
            <person name="Naylor J."/>
            <person name="Raymond C."/>
            <person name="Rosetti M."/>
            <person name="Santos R."/>
            <person name="Sheridan A."/>
            <person name="Sougnez C."/>
            <person name="Stange-Thomann N."/>
            <person name="Stojanovic N."/>
            <person name="Subramanian A."/>
            <person name="Wyman D."/>
            <person name="Rogers J."/>
            <person name="Sulston J."/>
            <person name="Ainscough R."/>
            <person name="Beck S."/>
            <person name="Bentley D."/>
            <person name="Burton J."/>
            <person name="Clee C."/>
            <person name="Carter N."/>
            <person name="Coulson A."/>
            <person name="Deadman R."/>
            <person name="Deloukas P."/>
            <person name="Dunham A."/>
            <person name="Dunham I."/>
            <person name="Durbin R."/>
            <person name="French L."/>
            <person name="Grafham D."/>
            <person name="Gregory S."/>
            <person name="Hubbard T."/>
            <person name="Humphray S."/>
            <person name="Hunt A."/>
            <person name="Jones M."/>
            <person name="Lloyd C."/>
            <person name="McMurray A."/>
            <person name="Matthews L."/>
            <person name="Mercer S."/>
            <person name="Milne S."/>
            <person name="Mullikin J.C."/>
            <person name="Mungall A."/>
            <person name="Plumb R."/>
            <person name="Ross M."/>
            <person name="Shownkeen R."/>
            <person name="Sims S."/>
            <person name="Waterston R.H."/>
            <person name="Wilson R.K."/>
            <person name="Hillier L.W."/>
            <person name="McPherson J.D."/>
            <person name="Marra M.A."/>
            <person name="Mardis E.R."/>
            <person name="Fulton L.A."/>
            <person name="Chinwalla A.T."/>
            <person name="Pepin K.H."/>
            <person name="Gish W.R."/>
            <person name="Chissoe S.L."/>
            <person name="Wendl M.C."/>
            <person name="Delehaunty K.D."/>
            <person name="Miner T.L."/>
            <person name="Delehaunty A."/>
            <person name="Kramer J.B."/>
            <person name="Cook L.L."/>
            <person name="Fulton R.S."/>
            <person name="Johnson D.L."/>
            <person name="Minx P.J."/>
            <person name="Clifton S.W."/>
            <person name="Hawkins T."/>
            <person name="Branscomb E."/>
            <person name="Predki P."/>
            <person name="Richardson P."/>
            <person name="Wenning S."/>
            <person name="Slezak T."/>
            <person name="Doggett N."/>
            <person name="Cheng J.F."/>
            <person name="Olsen A."/>
            <person name="Lucas S."/>
            <person name="Elkin C."/>
            <person name="Uberbacher E."/>
            <person name="Frazier M."/>
            <person name="Gibbs R.A."/>
            <person name="Muzny D.M."/>
            <person name="Scherer S.E."/>
            <person name="Bouck J.B."/>
            <person name="Sodergren E.J."/>
            <person name="Worley K.C."/>
            <person name="Rives C.M."/>
            <person name="Gorrell J.H."/>
            <person name="Metzker M.L."/>
            <person name="Naylor S.L."/>
            <person name="Kucherlapati R.S."/>
            <person name="Nelson D.L."/>
            <person name="Weinstock G.M."/>
            <person name="Sakaki Y."/>
            <person name="Fujiyama A."/>
            <person name="Hattori M."/>
            <person name="Yada T."/>
            <person name="Toyoda A."/>
            <person name="Itoh T."/>
            <person name="Kawagoe C."/>
            <person name="Watanabe H."/>
            <person name="Totoki Y."/>
            <person name="Taylor T."/>
            <person name="Weissenbach J."/>
            <person name="Heilig R."/>
            <person name="Saurin W."/>
            <person name="Artiguenave F."/>
            <person name="Brottier P."/>
            <person name="Bruls T."/>
            <person name="Pelletier E."/>
            <person name="Robert C."/>
            <person name="Wincker P."/>
            <person name="Smith D.R."/>
            <person name="Doucette-Stamm L."/>
            <person name="Rubenfield M."/>
            <person name="Weinstock K."/>
            <person name="Lee H.M."/>
            <person name="Dubois J."/>
            <person name="Rosenthal A."/>
            <person name="Platzer M."/>
            <person name="Nyakatura G."/>
            <person name="Taudien S."/>
            <person name="Rump A."/>
            <person name="Yang H."/>
            <person name="Yu J."/>
            <person name="Wang J."/>
            <person name="Huang G."/>
            <person name="Gu J."/>
            <person name="Hood L."/>
            <person name="Rowen L."/>
            <person name="Madan A."/>
            <person name="Qin S."/>
            <person name="Davis R.W."/>
            <person name="Federspiel N.A."/>
            <person name="Abola A.P."/>
            <person name="Proctor M.J."/>
            <person name="Myers R.M."/>
            <person name="Schmutz J."/>
            <person name="Dickson M."/>
            <person name="Grimwood J."/>
            <person name="Cox D.R."/>
            <person name="Olson M.V."/>
            <person name="Kaul R."/>
            <person name="Raymond C."/>
            <person name="Shimizu N."/>
            <person name="Kawasaki K."/>
            <person name="Minoshima S."/>
            <person name="Evans G.A."/>
            <person name="Athanasiou M."/>
            <person name="Schultz R."/>
            <person name="Roe B.A."/>
            <person name="Chen F."/>
            <person name="Pan H."/>
            <person name="Ramser J."/>
            <person name="Lehrach H."/>
            <person name="Reinhardt R."/>
            <person name="McCombie W.R."/>
            <person name="de la Bastide M."/>
            <person name="Dedhia N."/>
            <person name="Blocker H."/>
            <person name="Hornischer K."/>
            <person name="Nordsiek G."/>
            <person name="Agarwala R."/>
            <person name="Aravind L."/>
            <person name="Bailey J.A."/>
            <person name="Bateman A."/>
            <person name="Batzoglou S."/>
            <person name="Birney E."/>
            <person name="Bork P."/>
            <person name="Brown D.G."/>
            <person name="Burge C.B."/>
            <person name="Cerutti L."/>
            <person name="Chen H.C."/>
            <person name="Church D."/>
            <person name="Clamp M."/>
            <person name="Copley R.R."/>
            <person name="Doerks T."/>
            <person name="Eddy S.R."/>
            <person name="Eichler E.E."/>
            <person name="Furey T.S."/>
            <person name="Galagan J."/>
            <person name="Gilbert J.G."/>
            <person name="Harmon C."/>
            <person name="Hayashizaki Y."/>
            <person name="Haussler D."/>
            <person name="Hermjakob H."/>
            <person name="Hokamp K."/>
            <person name="Jang W."/>
            <person name="Johnson L.S."/>
            <person name="Jones T.A."/>
            <person name="Kasif S."/>
            <person name="Kaspryzk A."/>
            <person name="Kennedy S."/>
            <person name="Kent W.J."/>
            <person name="Kitts P."/>
            <person name="Koonin E.V."/>
            <person name="Korf I."/>
            <person name="Kulp D."/>
            <person name="Lancet D."/>
            <person name="Lowe T.M."/>
            <person name="McLysaght A."/>
            <person name="Mikkelsen T."/>
            <person name="Moran J.V."/>
            <person name="Mulder N."/>
            <person name="Pollara V.J."/>
            <person name="Ponting C.P."/>
            <person name="Schuler G."/>
            <person name="Schultz J."/>
            <person name="Slater G."/>
            <person name="Smit A.F."/>
            <person name="Stupka E."/>
            <person name="Szustakowski J."/>
            <person name="Thierry-Mieg D."/>
            <person name="Thierry-Mieg J."/>
            <person name="Wagner L."/>
            <person name="Wallis J."/>
            <person name="Wheeler R."/>
            <person name="Williams A."/>
            <person name="Wolf Y.I."/>
            <person name="Wolfe K.H."/>
            <person name="Yang S.P."/>
            <person name="Yeh R.F."/>
            <person name="Collins F."/>
            <person name="Guyer M.S."/>
            <person name="Peterson J."/>
            <person name="Felsenfeld A."/>
            <person name="Wetterstrand K.A."/>
            <person name="Patrinos A."/>
            <person name="Morgan M.J."/>
            <person name="de Jong P."/>
            <person name="Catanese J.J."/>
            <person name="Osoegawa K."/>
            <person name="Shizuya H."/>
            <person name="Choi S."/>
            <person name="Chen Y.J."/>
        </authorList>
    </citation>
    <scope>NUCLEOTIDE SEQUENCE [LARGE SCALE GENOMIC DNA]</scope>
</reference>
<keyword evidence="2" id="KW-1133">Transmembrane helix</keyword>
<name>A0A1B0GTQ9_HUMAN</name>
<sequence length="90" mass="10096">MAAMDTGQRADPSNPGDKEGDLQGLWQELYQLQAKYLLCCLGDAAMGVYLICLWLSLLSSEMKVQRLLSLWPTDKVAEEAQERSREAQAF</sequence>
<reference evidence="3 4" key="3">
    <citation type="journal article" date="2004" name="Nature">
        <title>Finishing the euchromatic sequence of the human genome.</title>
        <authorList>
            <consortium name="International Human Genome Sequencing Consortium"/>
        </authorList>
    </citation>
    <scope>NUCLEOTIDE SEQUENCE [LARGE SCALE GENOMIC DNA]</scope>
</reference>
<reference evidence="3" key="4">
    <citation type="submission" date="2025-08" db="UniProtKB">
        <authorList>
            <consortium name="Ensembl"/>
        </authorList>
    </citation>
    <scope>IDENTIFICATION</scope>
</reference>
<feature type="region of interest" description="Disordered" evidence="1">
    <location>
        <begin position="1"/>
        <end position="20"/>
    </location>
</feature>
<dbReference type="ExpressionAtlas" id="A0A1B0GTQ9">
    <property type="expression patterns" value="baseline and differential"/>
</dbReference>
<keyword evidence="2" id="KW-0472">Membrane</keyword>
<dbReference type="VEuPathDB" id="HostDB:ENSG00000175699"/>
<proteinExistence type="predicted"/>
<dbReference type="HGNC" id="HGNC:19860">
    <property type="gene designation" value="CCDC197"/>
</dbReference>